<keyword evidence="2" id="KW-1185">Reference proteome</keyword>
<organism evidence="1 2">
    <name type="scientific">Aquimarina gracilis</name>
    <dbReference type="NCBI Taxonomy" id="874422"/>
    <lineage>
        <taxon>Bacteria</taxon>
        <taxon>Pseudomonadati</taxon>
        <taxon>Bacteroidota</taxon>
        <taxon>Flavobacteriia</taxon>
        <taxon>Flavobacteriales</taxon>
        <taxon>Flavobacteriaceae</taxon>
        <taxon>Aquimarina</taxon>
    </lineage>
</organism>
<protein>
    <recommendedName>
        <fullName evidence="3">Natural product</fullName>
    </recommendedName>
</protein>
<dbReference type="RefSeq" id="WP_324178996.1">
    <property type="nucleotide sequence ID" value="NZ_BAABAW010000003.1"/>
</dbReference>
<accession>A0ABU5ZTL1</accession>
<proteinExistence type="predicted"/>
<dbReference type="Proteomes" id="UP001327027">
    <property type="component" value="Unassembled WGS sequence"/>
</dbReference>
<comment type="caution">
    <text evidence="1">The sequence shown here is derived from an EMBL/GenBank/DDBJ whole genome shotgun (WGS) entry which is preliminary data.</text>
</comment>
<evidence type="ECO:0008006" key="3">
    <source>
        <dbReference type="Google" id="ProtNLM"/>
    </source>
</evidence>
<name>A0ABU5ZTL1_9FLAO</name>
<gene>
    <name evidence="1" type="ORF">U6A24_05845</name>
</gene>
<dbReference type="EMBL" id="JAYKLX010000002">
    <property type="protein sequence ID" value="MEB3344973.1"/>
    <property type="molecule type" value="Genomic_DNA"/>
</dbReference>
<evidence type="ECO:0000313" key="2">
    <source>
        <dbReference type="Proteomes" id="UP001327027"/>
    </source>
</evidence>
<reference evidence="1 2" key="1">
    <citation type="journal article" date="2013" name="Int. J. Syst. Evol. Microbiol.">
        <title>Aquimarina gracilis sp. nov., isolated from the gut microflora of a mussel, Mytilus coruscus, and emended description of Aquimarina spongiae.</title>
        <authorList>
            <person name="Park S.C."/>
            <person name="Choe H.N."/>
            <person name="Baik K.S."/>
            <person name="Seong C.N."/>
        </authorList>
    </citation>
    <scope>NUCLEOTIDE SEQUENCE [LARGE SCALE GENOMIC DNA]</scope>
    <source>
        <strain evidence="1 2">PSC32</strain>
    </source>
</reference>
<evidence type="ECO:0000313" key="1">
    <source>
        <dbReference type="EMBL" id="MEB3344973.1"/>
    </source>
</evidence>
<sequence>MKKSHKQNQDQKKLSLKKLKISKLTNPEKVKGGAMAYLDPETDTFETRCMC</sequence>